<feature type="domain" description="Response regulatory" evidence="2">
    <location>
        <begin position="3"/>
        <end position="133"/>
    </location>
</feature>
<organism evidence="3 4">
    <name type="scientific">Dankookia rubra</name>
    <dbReference type="NCBI Taxonomy" id="1442381"/>
    <lineage>
        <taxon>Bacteria</taxon>
        <taxon>Pseudomonadati</taxon>
        <taxon>Pseudomonadota</taxon>
        <taxon>Alphaproteobacteria</taxon>
        <taxon>Acetobacterales</taxon>
        <taxon>Roseomonadaceae</taxon>
        <taxon>Dankookia</taxon>
    </lineage>
</organism>
<dbReference type="SUPFAM" id="SSF52172">
    <property type="entry name" value="CheY-like"/>
    <property type="match status" value="1"/>
</dbReference>
<dbReference type="EMBL" id="SMSJ01000032">
    <property type="protein sequence ID" value="TDH60758.1"/>
    <property type="molecule type" value="Genomic_DNA"/>
</dbReference>
<evidence type="ECO:0000259" key="2">
    <source>
        <dbReference type="PROSITE" id="PS50110"/>
    </source>
</evidence>
<name>A0A4R5QDP8_9PROT</name>
<proteinExistence type="predicted"/>
<dbReference type="InterPro" id="IPR001789">
    <property type="entry name" value="Sig_transdc_resp-reg_receiver"/>
</dbReference>
<evidence type="ECO:0000313" key="4">
    <source>
        <dbReference type="Proteomes" id="UP000295096"/>
    </source>
</evidence>
<accession>A0A4R5QDP8</accession>
<dbReference type="AlphaFoldDB" id="A0A4R5QDP8"/>
<dbReference type="InterPro" id="IPR011006">
    <property type="entry name" value="CheY-like_superfamily"/>
</dbReference>
<protein>
    <submittedName>
        <fullName evidence="3">Response regulator</fullName>
    </submittedName>
</protein>
<dbReference type="PROSITE" id="PS50110">
    <property type="entry name" value="RESPONSE_REGULATORY"/>
    <property type="match status" value="1"/>
</dbReference>
<comment type="caution">
    <text evidence="1">Lacks conserved residue(s) required for the propagation of feature annotation.</text>
</comment>
<dbReference type="Gene3D" id="3.40.50.2300">
    <property type="match status" value="1"/>
</dbReference>
<dbReference type="RefSeq" id="WP_133290483.1">
    <property type="nucleotide sequence ID" value="NZ_SMSJ01000032.1"/>
</dbReference>
<comment type="caution">
    <text evidence="3">The sequence shown here is derived from an EMBL/GenBank/DDBJ whole genome shotgun (WGS) entry which is preliminary data.</text>
</comment>
<sequence>MVDVLLIDSHPLVRRLVADMLEDLGLRVLAATAGAAEAQALLAKDLPPPAVLIVAIRPAGSRNGDGLNGQAVAAEFRQRLIGSDDRATPQPLGIAYLGEHASAIGSNGLGPAEQFLSEPFGQGALARTVFAVVGREMPRWLAGRTRARPAMRT</sequence>
<reference evidence="3 4" key="1">
    <citation type="journal article" date="2016" name="J. Microbiol.">
        <title>Dankookia rubra gen. nov., sp. nov., an alphaproteobacterium isolated from sediment of a shallow stream.</title>
        <authorList>
            <person name="Kim W.H."/>
            <person name="Kim D.H."/>
            <person name="Kang K."/>
            <person name="Ahn T.Y."/>
        </authorList>
    </citation>
    <scope>NUCLEOTIDE SEQUENCE [LARGE SCALE GENOMIC DNA]</scope>
    <source>
        <strain evidence="3 4">JCM30602</strain>
    </source>
</reference>
<evidence type="ECO:0000256" key="1">
    <source>
        <dbReference type="PROSITE-ProRule" id="PRU00169"/>
    </source>
</evidence>
<gene>
    <name evidence="3" type="ORF">E2C06_20555</name>
</gene>
<dbReference type="GO" id="GO:0000160">
    <property type="term" value="P:phosphorelay signal transduction system"/>
    <property type="evidence" value="ECO:0007669"/>
    <property type="project" value="InterPro"/>
</dbReference>
<keyword evidence="4" id="KW-1185">Reference proteome</keyword>
<dbReference type="Proteomes" id="UP000295096">
    <property type="component" value="Unassembled WGS sequence"/>
</dbReference>
<evidence type="ECO:0000313" key="3">
    <source>
        <dbReference type="EMBL" id="TDH60758.1"/>
    </source>
</evidence>